<keyword evidence="2" id="KW-1185">Reference proteome</keyword>
<proteinExistence type="predicted"/>
<evidence type="ECO:0000313" key="1">
    <source>
        <dbReference type="EMBL" id="MBB4653267.1"/>
    </source>
</evidence>
<evidence type="ECO:0000313" key="2">
    <source>
        <dbReference type="Proteomes" id="UP000539538"/>
    </source>
</evidence>
<name>A0ABR6L8X9_9HYPH</name>
<accession>A0ABR6L8X9</accession>
<sequence>MAKIIPSWKARQGQRGYQVLLVLVGALLLIFWSAKATTRTVTRSSMGPAVVALRQAF</sequence>
<organism evidence="1 2">
    <name type="scientific">Aminobacter niigataensis</name>
    <dbReference type="NCBI Taxonomy" id="83265"/>
    <lineage>
        <taxon>Bacteria</taxon>
        <taxon>Pseudomonadati</taxon>
        <taxon>Pseudomonadota</taxon>
        <taxon>Alphaproteobacteria</taxon>
        <taxon>Hyphomicrobiales</taxon>
        <taxon>Phyllobacteriaceae</taxon>
        <taxon>Aminobacter</taxon>
    </lineage>
</organism>
<reference evidence="1 2" key="1">
    <citation type="submission" date="2020-08" db="EMBL/GenBank/DDBJ databases">
        <title>Genomic Encyclopedia of Type Strains, Phase IV (KMG-IV): sequencing the most valuable type-strain genomes for metagenomic binning, comparative biology and taxonomic classification.</title>
        <authorList>
            <person name="Goeker M."/>
        </authorList>
    </citation>
    <scope>NUCLEOTIDE SEQUENCE [LARGE SCALE GENOMIC DNA]</scope>
    <source>
        <strain evidence="1 2">DSM 7050</strain>
    </source>
</reference>
<gene>
    <name evidence="1" type="ORF">GGQ99_005052</name>
</gene>
<dbReference type="EMBL" id="JACHOT010000011">
    <property type="protein sequence ID" value="MBB4653267.1"/>
    <property type="molecule type" value="Genomic_DNA"/>
</dbReference>
<protein>
    <submittedName>
        <fullName evidence="1">Uncharacterized protein</fullName>
    </submittedName>
</protein>
<dbReference type="RefSeq" id="WP_183264616.1">
    <property type="nucleotide sequence ID" value="NZ_BAAAVZ010000020.1"/>
</dbReference>
<comment type="caution">
    <text evidence="1">The sequence shown here is derived from an EMBL/GenBank/DDBJ whole genome shotgun (WGS) entry which is preliminary data.</text>
</comment>
<dbReference type="Proteomes" id="UP000539538">
    <property type="component" value="Unassembled WGS sequence"/>
</dbReference>